<evidence type="ECO:0000313" key="2">
    <source>
        <dbReference type="Proteomes" id="UP000029500"/>
    </source>
</evidence>
<dbReference type="KEGG" id="pgm:PGRAT_14360"/>
<organism evidence="1 2">
    <name type="scientific">Paenibacillus graminis</name>
    <dbReference type="NCBI Taxonomy" id="189425"/>
    <lineage>
        <taxon>Bacteria</taxon>
        <taxon>Bacillati</taxon>
        <taxon>Bacillota</taxon>
        <taxon>Bacilli</taxon>
        <taxon>Bacillales</taxon>
        <taxon>Paenibacillaceae</taxon>
        <taxon>Paenibacillus</taxon>
    </lineage>
</organism>
<dbReference type="EMBL" id="CP009287">
    <property type="protein sequence ID" value="AIQ68669.1"/>
    <property type="molecule type" value="Genomic_DNA"/>
</dbReference>
<accession>A0A089NHZ1</accession>
<protein>
    <submittedName>
        <fullName evidence="1">Uncharacterized protein</fullName>
    </submittedName>
</protein>
<reference evidence="1 2" key="1">
    <citation type="submission" date="2014-08" db="EMBL/GenBank/DDBJ databases">
        <title>Comparative genomics of the Paenibacillus odorifer group.</title>
        <authorList>
            <person name="den Bakker H.C."/>
            <person name="Tsai Y.-C."/>
            <person name="Martin N."/>
            <person name="Korlach J."/>
            <person name="Wiedmann M."/>
        </authorList>
    </citation>
    <scope>NUCLEOTIDE SEQUENCE [LARGE SCALE GENOMIC DNA]</scope>
    <source>
        <strain evidence="1 2">DSM 15220</strain>
    </source>
</reference>
<dbReference type="STRING" id="189425.PGRAT_14360"/>
<dbReference type="Proteomes" id="UP000029500">
    <property type="component" value="Chromosome"/>
</dbReference>
<dbReference type="AlphaFoldDB" id="A0A089NHZ1"/>
<proteinExistence type="predicted"/>
<keyword evidence="2" id="KW-1185">Reference proteome</keyword>
<dbReference type="HOGENOM" id="CLU_2736205_0_0_9"/>
<sequence>MDTTPETISRKLAVFQERGDRTIRAKEYQFHRCGSVAGGMQNLLNKGQGADTVNLKALLLMKAFKLFRGGD</sequence>
<evidence type="ECO:0000313" key="1">
    <source>
        <dbReference type="EMBL" id="AIQ68669.1"/>
    </source>
</evidence>
<name>A0A089NHZ1_9BACL</name>
<gene>
    <name evidence="1" type="ORF">PGRAT_14360</name>
</gene>